<feature type="transmembrane region" description="Helical" evidence="2">
    <location>
        <begin position="134"/>
        <end position="150"/>
    </location>
</feature>
<feature type="transmembrane region" description="Helical" evidence="2">
    <location>
        <begin position="68"/>
        <end position="88"/>
    </location>
</feature>
<evidence type="ECO:0008006" key="5">
    <source>
        <dbReference type="Google" id="ProtNLM"/>
    </source>
</evidence>
<sequence>MGSATIRACGAAVALGGVIWGTVGLISPTTDGVVRSVEVWSSGAFLLGVMALVSVVRATRAAGDGRWASGFVVAELVMLALAALSTAITPTSANYELSGALLVLDTAWPLSMLGLVAIAGAVVARRRWPVRARWLMLATSLWLPVGFVAPDAVTSVYLIVVPLLLGAAIVGEVAPRHGRTPGNGHEEQHRAESSRGSRLEKPRH</sequence>
<dbReference type="RefSeq" id="WP_344725839.1">
    <property type="nucleotide sequence ID" value="NZ_BAAAUS010000035.1"/>
</dbReference>
<evidence type="ECO:0000256" key="2">
    <source>
        <dbReference type="SAM" id="Phobius"/>
    </source>
</evidence>
<gene>
    <name evidence="3" type="ORF">ACFSJD_35640</name>
</gene>
<feature type="transmembrane region" description="Helical" evidence="2">
    <location>
        <begin position="7"/>
        <end position="27"/>
    </location>
</feature>
<feature type="transmembrane region" description="Helical" evidence="2">
    <location>
        <begin position="39"/>
        <end position="56"/>
    </location>
</feature>
<dbReference type="Proteomes" id="UP001597114">
    <property type="component" value="Unassembled WGS sequence"/>
</dbReference>
<accession>A0ABW4F7L3</accession>
<feature type="transmembrane region" description="Helical" evidence="2">
    <location>
        <begin position="156"/>
        <end position="174"/>
    </location>
</feature>
<reference evidence="4" key="1">
    <citation type="journal article" date="2019" name="Int. J. Syst. Evol. Microbiol.">
        <title>The Global Catalogue of Microorganisms (GCM) 10K type strain sequencing project: providing services to taxonomists for standard genome sequencing and annotation.</title>
        <authorList>
            <consortium name="The Broad Institute Genomics Platform"/>
            <consortium name="The Broad Institute Genome Sequencing Center for Infectious Disease"/>
            <person name="Wu L."/>
            <person name="Ma J."/>
        </authorList>
    </citation>
    <scope>NUCLEOTIDE SEQUENCE [LARGE SCALE GENOMIC DNA]</scope>
    <source>
        <strain evidence="4">CCM 7043</strain>
    </source>
</reference>
<feature type="region of interest" description="Disordered" evidence="1">
    <location>
        <begin position="176"/>
        <end position="204"/>
    </location>
</feature>
<evidence type="ECO:0000313" key="3">
    <source>
        <dbReference type="EMBL" id="MFD1522870.1"/>
    </source>
</evidence>
<feature type="compositionally biased region" description="Basic and acidic residues" evidence="1">
    <location>
        <begin position="184"/>
        <end position="204"/>
    </location>
</feature>
<proteinExistence type="predicted"/>
<keyword evidence="2" id="KW-1133">Transmembrane helix</keyword>
<keyword evidence="2" id="KW-0472">Membrane</keyword>
<evidence type="ECO:0000256" key="1">
    <source>
        <dbReference type="SAM" id="MobiDB-lite"/>
    </source>
</evidence>
<protein>
    <recommendedName>
        <fullName evidence="5">DUF998 domain-containing protein</fullName>
    </recommendedName>
</protein>
<feature type="transmembrane region" description="Helical" evidence="2">
    <location>
        <begin position="100"/>
        <end position="122"/>
    </location>
</feature>
<evidence type="ECO:0000313" key="4">
    <source>
        <dbReference type="Proteomes" id="UP001597114"/>
    </source>
</evidence>
<name>A0ABW4F7L3_9PSEU</name>
<keyword evidence="2" id="KW-0812">Transmembrane</keyword>
<keyword evidence="4" id="KW-1185">Reference proteome</keyword>
<dbReference type="EMBL" id="JBHUCO010000051">
    <property type="protein sequence ID" value="MFD1522870.1"/>
    <property type="molecule type" value="Genomic_DNA"/>
</dbReference>
<organism evidence="3 4">
    <name type="scientific">Pseudonocardia yunnanensis</name>
    <dbReference type="NCBI Taxonomy" id="58107"/>
    <lineage>
        <taxon>Bacteria</taxon>
        <taxon>Bacillati</taxon>
        <taxon>Actinomycetota</taxon>
        <taxon>Actinomycetes</taxon>
        <taxon>Pseudonocardiales</taxon>
        <taxon>Pseudonocardiaceae</taxon>
        <taxon>Pseudonocardia</taxon>
    </lineage>
</organism>
<comment type="caution">
    <text evidence="3">The sequence shown here is derived from an EMBL/GenBank/DDBJ whole genome shotgun (WGS) entry which is preliminary data.</text>
</comment>